<organism evidence="1 2">
    <name type="scientific">Asbolus verrucosus</name>
    <name type="common">Desert ironclad beetle</name>
    <dbReference type="NCBI Taxonomy" id="1661398"/>
    <lineage>
        <taxon>Eukaryota</taxon>
        <taxon>Metazoa</taxon>
        <taxon>Ecdysozoa</taxon>
        <taxon>Arthropoda</taxon>
        <taxon>Hexapoda</taxon>
        <taxon>Insecta</taxon>
        <taxon>Pterygota</taxon>
        <taxon>Neoptera</taxon>
        <taxon>Endopterygota</taxon>
        <taxon>Coleoptera</taxon>
        <taxon>Polyphaga</taxon>
        <taxon>Cucujiformia</taxon>
        <taxon>Tenebrionidae</taxon>
        <taxon>Pimeliinae</taxon>
        <taxon>Asbolus</taxon>
    </lineage>
</organism>
<evidence type="ECO:0000313" key="2">
    <source>
        <dbReference type="Proteomes" id="UP000292052"/>
    </source>
</evidence>
<keyword evidence="2" id="KW-1185">Reference proteome</keyword>
<feature type="non-terminal residue" evidence="1">
    <location>
        <position position="1"/>
    </location>
</feature>
<dbReference type="OrthoDB" id="6783441at2759"/>
<reference evidence="1 2" key="1">
    <citation type="submission" date="2017-03" db="EMBL/GenBank/DDBJ databases">
        <title>Genome of the blue death feigning beetle - Asbolus verrucosus.</title>
        <authorList>
            <person name="Rider S.D."/>
        </authorList>
    </citation>
    <scope>NUCLEOTIDE SEQUENCE [LARGE SCALE GENOMIC DNA]</scope>
    <source>
        <strain evidence="1">Butters</strain>
        <tissue evidence="1">Head and leg muscle</tissue>
    </source>
</reference>
<name>A0A482VFW5_ASBVE</name>
<dbReference type="AlphaFoldDB" id="A0A482VFW5"/>
<evidence type="ECO:0000313" key="1">
    <source>
        <dbReference type="EMBL" id="RZB94440.1"/>
    </source>
</evidence>
<dbReference type="EMBL" id="QDEB01106393">
    <property type="protein sequence ID" value="RZB94440.1"/>
    <property type="molecule type" value="Genomic_DNA"/>
</dbReference>
<protein>
    <submittedName>
        <fullName evidence="1">Uncharacterized protein</fullName>
    </submittedName>
</protein>
<dbReference type="Proteomes" id="UP000292052">
    <property type="component" value="Unassembled WGS sequence"/>
</dbReference>
<gene>
    <name evidence="1" type="ORF">BDFB_005286</name>
</gene>
<proteinExistence type="predicted"/>
<accession>A0A482VFW5</accession>
<sequence length="270" mass="30833">DLEDVNVILDWDSASPLNYKFHLISANFMTDGLRWTNHLGKSGQIIIIFDAPLFVDQLAYAVTCSINFRRNRKKITRKLPSTIQLTSQDITDNSTIVQMYRMIDGSIDDFLACAHTGEKHEFVMLIPTNWGRLLETTLEVDCSLRKLNITSDRKYFVAHKLSPALEGALLEIENDEFSKTAHLNTYCKDQNVVIALIHYLHRHIIDVVIIPKPLYQPDSSLLESIRNSLFEEVDHLEGFAGGDLAALRHKMADLEQLSDVLMSRFNEETK</sequence>
<comment type="caution">
    <text evidence="1">The sequence shown here is derived from an EMBL/GenBank/DDBJ whole genome shotgun (WGS) entry which is preliminary data.</text>
</comment>